<accession>A0A8J4UQT1</accession>
<protein>
    <recommendedName>
        <fullName evidence="6">WASH complex subunit 4</fullName>
    </recommendedName>
</protein>
<keyword evidence="5" id="KW-1185">Reference proteome</keyword>
<organism evidence="4 5">
    <name type="scientific">Polysphondylium violaceum</name>
    <dbReference type="NCBI Taxonomy" id="133409"/>
    <lineage>
        <taxon>Eukaryota</taxon>
        <taxon>Amoebozoa</taxon>
        <taxon>Evosea</taxon>
        <taxon>Eumycetozoa</taxon>
        <taxon>Dictyostelia</taxon>
        <taxon>Dictyosteliales</taxon>
        <taxon>Dictyosteliaceae</taxon>
        <taxon>Polysphondylium</taxon>
    </lineage>
</organism>
<dbReference type="InterPro" id="IPR028283">
    <property type="entry name" value="WASH-7_C"/>
</dbReference>
<comment type="caution">
    <text evidence="4">The sequence shown here is derived from an EMBL/GenBank/DDBJ whole genome shotgun (WGS) entry which is preliminary data.</text>
</comment>
<sequence>MSSYNPASNSNNNEEYKFDAFEDGSSKLVGEQQLTKLNQFAVDYAQQIWKIEEALDDSLNEAWDINIDPVSLHMKPHEQQDLIELVKTDHKMFNKVILVFSSLCNQARILKETAESKFYHPLTIFGEVTGEASEGDVQIEVGKILPFMIDLSAFVNRCYSLIRNIVSQFASIYHSQKNIHTQFFKGVHLQAVYYSLVDLFTVLITLDSILIQNNALASSWGRYLRMVKSVKSEPGKYSVEEEEKLWHLEKLLLSIKGQLLEGFIFQECITQEFEFPGVIEVKNNKILKAEFLFNVKAMFGLLATKIMDSSELYLREKFPGFLGLYSFYLSLFKDITDKSFFKQVWEITKKVPMVAIHTNVFWFPADFISVIMPGMIKIIGNPNIMEARKEYLKVIDREFAARVKSYYLQVSRWMVRMESGSTNRGTLWDANLSKVGQIIQGILLSYHVSHLLKTMIGLHMNLTAPLKSSDVRKLFQCAEMLKAIQNTFHRRSAMISAHISMMIQHLTDIINDKLNVVRNKFAGRTNYSEVELDVIIALALTSDLLGGVATPERLTVIKLCLNVIGQVNVLKEQDIEELRIHIKRLEFLSDINNTIKHSCDCSILFWSRDLFPTYLQYLYQNPNQATSLQYTLTGLKDIVTCLEKSIHVDNPINLIDIYRNELEDMINKNIIHPLEKDIETDLRLHIHAFLHVEEKDPFKTGIKEFGKFLELKPLRFFDKTIDIKSRIAHYLDSTFYNLNTVALFDWKTYSEMRNMAFYKYGLKLLEVHLPGATLEQGLDVLEIMRNIHIFVSRYNYNLNNQIFIQRSSNSKTLNTINITHISNSIRTHGSGIMNTTINFAYRFLVQKFSVFSEFLFDDQIKSRLYKNIKYFRENKEQLGNMYPYESVSELERDIRQLGVTDQGLTFLDHFRILITHIGNAMGYIRLVRSGGLHYCSNAIKFVPDLKHIPKFEDLVQKDGLSVETFESAKNLDAVIANLSDNTSEGTEYFKMLVNVFATEFRNINNQHLRNFYAIVPALTVNFIDHMINAKDKLFKKSKAIGAETLQFTDDGFAIGVAYILKLLDQNKDFDSLHWFERIQKKCEDDQKRMLAEAASRGIKEDQNHLAVKKVQNYQMEFDLFKYSFSGARIFFKD</sequence>
<evidence type="ECO:0000259" key="2">
    <source>
        <dbReference type="Pfam" id="PF14745"/>
    </source>
</evidence>
<dbReference type="Pfam" id="PF14744">
    <property type="entry name" value="WASH-7_mid"/>
    <property type="match status" value="1"/>
</dbReference>
<feature type="domain" description="WASH complex subunit 7 central" evidence="1">
    <location>
        <begin position="604"/>
        <end position="946"/>
    </location>
</feature>
<dbReference type="Proteomes" id="UP000695562">
    <property type="component" value="Unassembled WGS sequence"/>
</dbReference>
<dbReference type="AlphaFoldDB" id="A0A8J4UQT1"/>
<evidence type="ECO:0000259" key="1">
    <source>
        <dbReference type="Pfam" id="PF14744"/>
    </source>
</evidence>
<feature type="domain" description="WASH complex subunit 7 C-terminal" evidence="3">
    <location>
        <begin position="964"/>
        <end position="1132"/>
    </location>
</feature>
<evidence type="ECO:0008006" key="6">
    <source>
        <dbReference type="Google" id="ProtNLM"/>
    </source>
</evidence>
<dbReference type="Pfam" id="PF14745">
    <property type="entry name" value="WASH-4_N"/>
    <property type="match status" value="1"/>
</dbReference>
<dbReference type="InterPro" id="IPR028191">
    <property type="entry name" value="WASH-4_N"/>
</dbReference>
<evidence type="ECO:0000313" key="5">
    <source>
        <dbReference type="Proteomes" id="UP000695562"/>
    </source>
</evidence>
<dbReference type="GO" id="GO:0007032">
    <property type="term" value="P:endosome organization"/>
    <property type="evidence" value="ECO:0007669"/>
    <property type="project" value="TreeGrafter"/>
</dbReference>
<dbReference type="InterPro" id="IPR027307">
    <property type="entry name" value="WASH7"/>
</dbReference>
<dbReference type="PANTHER" id="PTHR31409:SF0">
    <property type="entry name" value="WASH COMPLEX SUBUNIT 4"/>
    <property type="match status" value="1"/>
</dbReference>
<gene>
    <name evidence="4" type="ORF">CYY_007564</name>
</gene>
<dbReference type="EMBL" id="AJWJ01000411">
    <property type="protein sequence ID" value="KAF2071116.1"/>
    <property type="molecule type" value="Genomic_DNA"/>
</dbReference>
<dbReference type="PANTHER" id="PTHR31409">
    <property type="entry name" value="WASH COMPLEX SUBUNIT 4"/>
    <property type="match status" value="1"/>
</dbReference>
<evidence type="ECO:0000313" key="4">
    <source>
        <dbReference type="EMBL" id="KAF2071116.1"/>
    </source>
</evidence>
<feature type="domain" description="WASH complex subunit 4 N-terminal" evidence="2">
    <location>
        <begin position="38"/>
        <end position="602"/>
    </location>
</feature>
<dbReference type="GO" id="GO:0071203">
    <property type="term" value="C:WASH complex"/>
    <property type="evidence" value="ECO:0007669"/>
    <property type="project" value="InterPro"/>
</dbReference>
<reference evidence="4" key="1">
    <citation type="submission" date="2020-01" db="EMBL/GenBank/DDBJ databases">
        <title>Development of genomics and gene disruption for Polysphondylium violaceum indicates a role for the polyketide synthase stlB in stalk morphogenesis.</title>
        <authorList>
            <person name="Narita B."/>
            <person name="Kawabe Y."/>
            <person name="Kin K."/>
            <person name="Saito T."/>
            <person name="Gibbs R."/>
            <person name="Kuspa A."/>
            <person name="Muzny D."/>
            <person name="Queller D."/>
            <person name="Richards S."/>
            <person name="Strassman J."/>
            <person name="Sucgang R."/>
            <person name="Worley K."/>
            <person name="Schaap P."/>
        </authorList>
    </citation>
    <scope>NUCLEOTIDE SEQUENCE</scope>
    <source>
        <strain evidence="4">QSvi11</strain>
    </source>
</reference>
<evidence type="ECO:0000259" key="3">
    <source>
        <dbReference type="Pfam" id="PF14746"/>
    </source>
</evidence>
<dbReference type="InterPro" id="IPR028282">
    <property type="entry name" value="WASH-7_central"/>
</dbReference>
<name>A0A8J4UQT1_9MYCE</name>
<dbReference type="OrthoDB" id="10261210at2759"/>
<dbReference type="Pfam" id="PF14746">
    <property type="entry name" value="WASH-7_C"/>
    <property type="match status" value="1"/>
</dbReference>
<proteinExistence type="predicted"/>
<dbReference type="GO" id="GO:0016197">
    <property type="term" value="P:endosomal transport"/>
    <property type="evidence" value="ECO:0007669"/>
    <property type="project" value="TreeGrafter"/>
</dbReference>
<dbReference type="GO" id="GO:0005768">
    <property type="term" value="C:endosome"/>
    <property type="evidence" value="ECO:0007669"/>
    <property type="project" value="TreeGrafter"/>
</dbReference>